<gene>
    <name evidence="3" type="ORF">HDF15_004997</name>
</gene>
<evidence type="ECO:0000313" key="4">
    <source>
        <dbReference type="Proteomes" id="UP000584867"/>
    </source>
</evidence>
<feature type="chain" id="PRO_5030567976" description="OmpA/MotB domain protein" evidence="2">
    <location>
        <begin position="29"/>
        <end position="557"/>
    </location>
</feature>
<dbReference type="Gene3D" id="2.40.160.20">
    <property type="match status" value="1"/>
</dbReference>
<evidence type="ECO:0000313" key="3">
    <source>
        <dbReference type="EMBL" id="MBB5066616.1"/>
    </source>
</evidence>
<sequence>MSYRPFRNIGRCLFVVSALSLGVASLNAQRMPNITAPSGDTLPRYNIFLGYSYFNAHGQVEPFNLPYTSIPAGGIVSGAYFFTHHVGAEASFVLHHGTGDNGSNNDGFDSLSVGPIVRFPVQNFTPFVHALFGAGAIVGPNNDGAQFEHEPWTWGPAYTVGGGLDYDTPLWGRRISVRVIQADFRYSHADFGTPYTGSIPDFQTAFLGGTVGLKGVDLSAGVVIHPSGESWKAVMTYGCEVTVPTGPIYPGDIVTITGTAGQMNPKKDANYTWSAQGFPVSGTSDVVSVNTQALAPGTYTVRGHVSQGNKPYEMADCTTQFTIRNFDPPTVSCSANPSNVNPGESSTITANGVSPQNRPLHYSYSATAGTVSGNTSTATLATDGAAPGSTITVTCDVVDDRRQTASQTASVMIAAPAPPPPAATASSLCSISFSRDARRPTRVDNEAKACLDDIALSVQRDPQSKLAVVGNAADGENMGDHKAAERAVNEKAYLVGEKGIDASRISVYTGTDDARSATTTLIPAGASFDSSGLNAVDEGSVRPTPREPLPAARHRRK</sequence>
<dbReference type="InterPro" id="IPR013783">
    <property type="entry name" value="Ig-like_fold"/>
</dbReference>
<name>A0A7W8ECE5_9BACT</name>
<proteinExistence type="predicted"/>
<evidence type="ECO:0000256" key="1">
    <source>
        <dbReference type="SAM" id="MobiDB-lite"/>
    </source>
</evidence>
<dbReference type="Proteomes" id="UP000584867">
    <property type="component" value="Unassembled WGS sequence"/>
</dbReference>
<comment type="caution">
    <text evidence="3">The sequence shown here is derived from an EMBL/GenBank/DDBJ whole genome shotgun (WGS) entry which is preliminary data.</text>
</comment>
<feature type="region of interest" description="Disordered" evidence="1">
    <location>
        <begin position="527"/>
        <end position="557"/>
    </location>
</feature>
<protein>
    <recommendedName>
        <fullName evidence="5">OmpA/MotB domain protein</fullName>
    </recommendedName>
</protein>
<evidence type="ECO:0008006" key="5">
    <source>
        <dbReference type="Google" id="ProtNLM"/>
    </source>
</evidence>
<keyword evidence="2" id="KW-0732">Signal</keyword>
<reference evidence="3 4" key="1">
    <citation type="submission" date="2020-08" db="EMBL/GenBank/DDBJ databases">
        <title>Genomic Encyclopedia of Type Strains, Phase IV (KMG-V): Genome sequencing to study the core and pangenomes of soil and plant-associated prokaryotes.</title>
        <authorList>
            <person name="Whitman W."/>
        </authorList>
    </citation>
    <scope>NUCLEOTIDE SEQUENCE [LARGE SCALE GENOMIC DNA]</scope>
    <source>
        <strain evidence="3 4">X5P3</strain>
    </source>
</reference>
<evidence type="ECO:0000256" key="2">
    <source>
        <dbReference type="SAM" id="SignalP"/>
    </source>
</evidence>
<feature type="signal peptide" evidence="2">
    <location>
        <begin position="1"/>
        <end position="28"/>
    </location>
</feature>
<organism evidence="3 4">
    <name type="scientific">Granulicella mallensis</name>
    <dbReference type="NCBI Taxonomy" id="940614"/>
    <lineage>
        <taxon>Bacteria</taxon>
        <taxon>Pseudomonadati</taxon>
        <taxon>Acidobacteriota</taxon>
        <taxon>Terriglobia</taxon>
        <taxon>Terriglobales</taxon>
        <taxon>Acidobacteriaceae</taxon>
        <taxon>Granulicella</taxon>
    </lineage>
</organism>
<dbReference type="AlphaFoldDB" id="A0A7W8ECE5"/>
<dbReference type="Gene3D" id="2.60.40.10">
    <property type="entry name" value="Immunoglobulins"/>
    <property type="match status" value="1"/>
</dbReference>
<dbReference type="EMBL" id="JACHIO010000031">
    <property type="protein sequence ID" value="MBB5066616.1"/>
    <property type="molecule type" value="Genomic_DNA"/>
</dbReference>
<accession>A0A7W8ECE5</accession>